<reference evidence="1" key="1">
    <citation type="submission" date="2021-01" db="EMBL/GenBank/DDBJ databases">
        <authorList>
            <person name="Corre E."/>
            <person name="Pelletier E."/>
            <person name="Niang G."/>
            <person name="Scheremetjew M."/>
            <person name="Finn R."/>
            <person name="Kale V."/>
            <person name="Holt S."/>
            <person name="Cochrane G."/>
            <person name="Meng A."/>
            <person name="Brown T."/>
            <person name="Cohen L."/>
        </authorList>
    </citation>
    <scope>NUCLEOTIDE SEQUENCE</scope>
    <source>
        <strain evidence="1">NIES-381</strain>
    </source>
</reference>
<name>A0A7S1N713_9EUGL</name>
<evidence type="ECO:0000313" key="1">
    <source>
        <dbReference type="EMBL" id="CAD9001593.1"/>
    </source>
</evidence>
<protein>
    <submittedName>
        <fullName evidence="1">Uncharacterized protein</fullName>
    </submittedName>
</protein>
<sequence>MAEAASHFRSANADFQSTRVGLVVAAEWLGIKVQKGALHRALYDTLLAALILQRVMDPGQMATPVRVVYDLLQLEHPRPLVQAEVVLRLQASPDLAAQMDADLRSDWRSAHGPRPPAWLRRSFRELTRLGLATGDDSCIRLAEHPTCPRVFTEPQVSRQPILLGVTQEVGRRARSNVAPRLPLER</sequence>
<accession>A0A7S1N713</accession>
<organism evidence="1">
    <name type="scientific">Eutreptiella gymnastica</name>
    <dbReference type="NCBI Taxonomy" id="73025"/>
    <lineage>
        <taxon>Eukaryota</taxon>
        <taxon>Discoba</taxon>
        <taxon>Euglenozoa</taxon>
        <taxon>Euglenida</taxon>
        <taxon>Spirocuta</taxon>
        <taxon>Euglenophyceae</taxon>
        <taxon>Eutreptiales</taxon>
        <taxon>Eutreptiaceae</taxon>
        <taxon>Eutreptiella</taxon>
    </lineage>
</organism>
<gene>
    <name evidence="1" type="ORF">EGYM00392_LOCUS12674</name>
</gene>
<dbReference type="AlphaFoldDB" id="A0A7S1N713"/>
<proteinExistence type="predicted"/>
<dbReference type="EMBL" id="HBGA01034913">
    <property type="protein sequence ID" value="CAD9001593.1"/>
    <property type="molecule type" value="Transcribed_RNA"/>
</dbReference>